<name>A0A9Q1CA19_HOLLE</name>
<feature type="domain" description="Fibronectin type-III" evidence="28">
    <location>
        <begin position="636"/>
        <end position="727"/>
    </location>
</feature>
<feature type="signal peptide" evidence="24">
    <location>
        <begin position="1"/>
        <end position="20"/>
    </location>
</feature>
<feature type="domain" description="Fibronectin type-III" evidence="28">
    <location>
        <begin position="731"/>
        <end position="827"/>
    </location>
</feature>
<keyword evidence="14 23" id="KW-1133">Transmembrane helix</keyword>
<dbReference type="SMART" id="SM00060">
    <property type="entry name" value="FN3"/>
    <property type="match status" value="4"/>
</dbReference>
<evidence type="ECO:0000256" key="17">
    <source>
        <dbReference type="ARBA" id="ARBA00023157"/>
    </source>
</evidence>
<feature type="disulfide bond" evidence="22">
    <location>
        <begin position="236"/>
        <end position="245"/>
    </location>
</feature>
<keyword evidence="6" id="KW-0597">Phosphoprotein</keyword>
<evidence type="ECO:0000256" key="10">
    <source>
        <dbReference type="ARBA" id="ARBA00022737"/>
    </source>
</evidence>
<dbReference type="Gene3D" id="2.170.300.10">
    <property type="entry name" value="Tie2 ligand-binding domain superfamily"/>
    <property type="match status" value="1"/>
</dbReference>
<keyword evidence="8 23" id="KW-0812">Transmembrane</keyword>
<gene>
    <name evidence="29" type="ORF">HOLleu_15404</name>
</gene>
<dbReference type="Proteomes" id="UP001152320">
    <property type="component" value="Chromosome 6"/>
</dbReference>
<organism evidence="29 30">
    <name type="scientific">Holothuria leucospilota</name>
    <name type="common">Black long sea cucumber</name>
    <name type="synonym">Mertensiothuria leucospilota</name>
    <dbReference type="NCBI Taxonomy" id="206669"/>
    <lineage>
        <taxon>Eukaryota</taxon>
        <taxon>Metazoa</taxon>
        <taxon>Echinodermata</taxon>
        <taxon>Eleutherozoa</taxon>
        <taxon>Echinozoa</taxon>
        <taxon>Holothuroidea</taxon>
        <taxon>Aspidochirotacea</taxon>
        <taxon>Aspidochirotida</taxon>
        <taxon>Holothuriidae</taxon>
        <taxon>Holothuria</taxon>
    </lineage>
</organism>
<dbReference type="SUPFAM" id="SSF56112">
    <property type="entry name" value="Protein kinase-like (PK-like)"/>
    <property type="match status" value="1"/>
</dbReference>
<keyword evidence="7" id="KW-0808">Transferase</keyword>
<dbReference type="InterPro" id="IPR036116">
    <property type="entry name" value="FN3_sf"/>
</dbReference>
<keyword evidence="20" id="KW-0393">Immunoglobulin domain</keyword>
<keyword evidence="13" id="KW-0067">ATP-binding</keyword>
<dbReference type="Pfam" id="PF00047">
    <property type="entry name" value="ig"/>
    <property type="match status" value="1"/>
</dbReference>
<proteinExistence type="inferred from homology"/>
<dbReference type="SUPFAM" id="SSF48726">
    <property type="entry name" value="Immunoglobulin"/>
    <property type="match status" value="1"/>
</dbReference>
<dbReference type="InterPro" id="IPR003961">
    <property type="entry name" value="FN3_dom"/>
</dbReference>
<dbReference type="InterPro" id="IPR003599">
    <property type="entry name" value="Ig_sub"/>
</dbReference>
<accession>A0A9Q1CA19</accession>
<keyword evidence="12 29" id="KW-0418">Kinase</keyword>
<evidence type="ECO:0000256" key="7">
    <source>
        <dbReference type="ARBA" id="ARBA00022679"/>
    </source>
</evidence>
<dbReference type="GO" id="GO:0004714">
    <property type="term" value="F:transmembrane receptor protein tyrosine kinase activity"/>
    <property type="evidence" value="ECO:0007669"/>
    <property type="project" value="UniProtKB-EC"/>
</dbReference>
<dbReference type="SMART" id="SM00219">
    <property type="entry name" value="TyrKc"/>
    <property type="match status" value="1"/>
</dbReference>
<feature type="domain" description="Ig-like" evidence="27">
    <location>
        <begin position="438"/>
        <end position="527"/>
    </location>
</feature>
<dbReference type="SMART" id="SM00181">
    <property type="entry name" value="EGF"/>
    <property type="match status" value="3"/>
</dbReference>
<keyword evidence="4" id="KW-1003">Cell membrane</keyword>
<keyword evidence="5 22" id="KW-0245">EGF-like domain</keyword>
<evidence type="ECO:0000259" key="28">
    <source>
        <dbReference type="PROSITE" id="PS50853"/>
    </source>
</evidence>
<dbReference type="PROSITE" id="PS50853">
    <property type="entry name" value="FN3"/>
    <property type="match status" value="3"/>
</dbReference>
<keyword evidence="17 22" id="KW-1015">Disulfide bond</keyword>
<comment type="caution">
    <text evidence="29">The sequence shown here is derived from an EMBL/GenBank/DDBJ whole genome shotgun (WGS) entry which is preliminary data.</text>
</comment>
<evidence type="ECO:0000256" key="24">
    <source>
        <dbReference type="SAM" id="SignalP"/>
    </source>
</evidence>
<feature type="domain" description="Protein kinase" evidence="25">
    <location>
        <begin position="1055"/>
        <end position="1326"/>
    </location>
</feature>
<dbReference type="PROSITE" id="PS00022">
    <property type="entry name" value="EGF_1"/>
    <property type="match status" value="2"/>
</dbReference>
<dbReference type="GO" id="GO:0007169">
    <property type="term" value="P:cell surface receptor protein tyrosine kinase signaling pathway"/>
    <property type="evidence" value="ECO:0007669"/>
    <property type="project" value="TreeGrafter"/>
</dbReference>
<reference evidence="29" key="1">
    <citation type="submission" date="2021-10" db="EMBL/GenBank/DDBJ databases">
        <title>Tropical sea cucumber genome reveals ecological adaptation and Cuvierian tubules defense mechanism.</title>
        <authorList>
            <person name="Chen T."/>
        </authorList>
    </citation>
    <scope>NUCLEOTIDE SEQUENCE</scope>
    <source>
        <strain evidence="29">Nanhai2018</strain>
        <tissue evidence="29">Muscle</tissue>
    </source>
</reference>
<dbReference type="Gene3D" id="1.10.510.10">
    <property type="entry name" value="Transferase(Phosphotransferase) domain 1"/>
    <property type="match status" value="1"/>
</dbReference>
<dbReference type="PROSITE" id="PS50835">
    <property type="entry name" value="IG_LIKE"/>
    <property type="match status" value="1"/>
</dbReference>
<dbReference type="InterPro" id="IPR013151">
    <property type="entry name" value="Immunoglobulin_dom"/>
</dbReference>
<dbReference type="InterPro" id="IPR036179">
    <property type="entry name" value="Ig-like_dom_sf"/>
</dbReference>
<dbReference type="FunFam" id="3.30.200.20:FF:000113">
    <property type="entry name" value="Putative tyrosine-protein kinase receptor Tie-1"/>
    <property type="match status" value="1"/>
</dbReference>
<dbReference type="PROSITE" id="PS00109">
    <property type="entry name" value="PROTEIN_KINASE_TYR"/>
    <property type="match status" value="1"/>
</dbReference>
<feature type="domain" description="EGF-like" evidence="26">
    <location>
        <begin position="210"/>
        <end position="246"/>
    </location>
</feature>
<keyword evidence="16" id="KW-0829">Tyrosine-protein kinase</keyword>
<evidence type="ECO:0000256" key="11">
    <source>
        <dbReference type="ARBA" id="ARBA00022741"/>
    </source>
</evidence>
<dbReference type="GO" id="GO:0043235">
    <property type="term" value="C:receptor complex"/>
    <property type="evidence" value="ECO:0007669"/>
    <property type="project" value="TreeGrafter"/>
</dbReference>
<feature type="transmembrane region" description="Helical" evidence="23">
    <location>
        <begin position="961"/>
        <end position="987"/>
    </location>
</feature>
<dbReference type="FunFam" id="2.170.300.10:FF:000003">
    <property type="entry name" value="tyrosine-protein kinase receptor Tie-1 isoform X1"/>
    <property type="match status" value="1"/>
</dbReference>
<dbReference type="EMBL" id="JAIZAY010000006">
    <property type="protein sequence ID" value="KAJ8040943.1"/>
    <property type="molecule type" value="Genomic_DNA"/>
</dbReference>
<dbReference type="InterPro" id="IPR000719">
    <property type="entry name" value="Prot_kinase_dom"/>
</dbReference>
<evidence type="ECO:0000256" key="21">
    <source>
        <dbReference type="ARBA" id="ARBA00051243"/>
    </source>
</evidence>
<evidence type="ECO:0000259" key="25">
    <source>
        <dbReference type="PROSITE" id="PS50011"/>
    </source>
</evidence>
<sequence length="1377" mass="151504">MKMFLLVLPCLASMLSTAGTENIYVINSTPQVTSATTIITCIDVDGELGPTDLTLGRLIPGLNGETSIPQPAVPDVDTNSLIASWNGSFGNSRVGAFYCSGTEGHKNATTLKVSRSALLKPDHYTMTLSVGERANIEMLYTRSMGDVEWTKDGLPIPDRSAPTAIRAATYVIDAVSQSDAGVYYANFKSHPTSGGFTRLIVRECPSGRWNYPGCNETCPECDHGGVCDAKTGQCICPPGFMGDLCETPCGENAYGPTCELSCKADGCRSMQFCLPDPYGCSCAAGFSGTACEIECPEGTYGAHCTETCLCQNGGECDRHSGCVCPDEWMGKFCQRPKFFFESNVTSVRLADGGKVSIACGCDIDVEDCPLPDIHLEIISPDPMPPQTNRGIDYPNKSVRWILTPFGMAGTWEFSCEIIYKGNSYISNVTFNAVDGPLPGILRFDNTYANRGMVATLQCKVSAVEGEEVDVYLENSRKERILPTFQSSASFSTTFLFDIDDVTEESAGEYTCVATKLAGQSKSVATVTVYEQPVPAAEPSIVQNLNGVVQFNLNLRNFRGDGPVIDVHVQHKRDSAHYWETVAWEPYQDIYELEDLQGQTDYNIRVVLVRDGPGGQGAPGPALTFTTACSAPTQAVVLNDLSTEDLDSRSLRLDWQNPIGQVFEGFVIYYRSEGQNTFLMEEVNDRTVTSYTLRRLLEYTRYFVYVKLKNCGGEGPASNTEWKQTKEGAPGPVRELTVIPVSHDTISITWTEPENVNGVIRFYNISAVKVQQDIRSSQAIVEHARTLYFSMRGLQPATQYMVSVSGVTILTGAVTTSQVTTKEWTPSAAPTNIQITSTKTSLTFTFDQIEKANRNGVIVRYQARLWDPTVSSSAVAPQEKNVTTETVTFTNLKQGTQYLFRVRGWTAVGPGKWSTDAVGNTWRAGDDFMTESPGNENTENMKTLRAGESFGRKDESGGSTSMLIIFILLGVCFIALLISSLCCFATIVKRRTHSIELSHDGELPPVRMTELMRQRSMSNEYDEGSNSILSGQLSPPMSPTSSVPMDYWRIPWEDMFLENIIIAEGNFGQVIKATIKRGNEPIEAAVKILKGGCSDADRKDFIGELQIMCKVGNHPNIVNLIGATEFQGELFVALEFAKYGNLLAVLRKSRCLETEPDYTNKSISKAETAPLSNKQLLQFAADVALGMKHLADKGIVHRDLAARNVLVCENMVCKVADFGLSRSDEVYVKMTAGRLPVRWMAIESLNYSVYTSKSDVWSFGILLWEIVTLGGTPYPGITCAELYEKLPLGYRMDKPLGCDDEIYNIMRHCWRDRPHDRPSFEQLYIALSRAISSEKTYVNHDVPEGAEGGAITPTFTSPMEFKFASINSDEDIQGGMWR</sequence>
<dbReference type="GO" id="GO:0005886">
    <property type="term" value="C:plasma membrane"/>
    <property type="evidence" value="ECO:0007669"/>
    <property type="project" value="UniProtKB-SubCell"/>
</dbReference>
<evidence type="ECO:0000256" key="20">
    <source>
        <dbReference type="ARBA" id="ARBA00023319"/>
    </source>
</evidence>
<evidence type="ECO:0000256" key="23">
    <source>
        <dbReference type="SAM" id="Phobius"/>
    </source>
</evidence>
<evidence type="ECO:0000256" key="18">
    <source>
        <dbReference type="ARBA" id="ARBA00023170"/>
    </source>
</evidence>
<evidence type="ECO:0000256" key="4">
    <source>
        <dbReference type="ARBA" id="ARBA00022475"/>
    </source>
</evidence>
<dbReference type="Pfam" id="PF00041">
    <property type="entry name" value="fn3"/>
    <property type="match status" value="3"/>
</dbReference>
<evidence type="ECO:0000256" key="2">
    <source>
        <dbReference type="ARBA" id="ARBA00006692"/>
    </source>
</evidence>
<keyword evidence="18 29" id="KW-0675">Receptor</keyword>
<comment type="similarity">
    <text evidence="2">Belongs to the protein kinase superfamily. CAMK Ser/Thr protein kinase family.</text>
</comment>
<evidence type="ECO:0000313" key="30">
    <source>
        <dbReference type="Proteomes" id="UP001152320"/>
    </source>
</evidence>
<evidence type="ECO:0000256" key="13">
    <source>
        <dbReference type="ARBA" id="ARBA00022840"/>
    </source>
</evidence>
<protein>
    <recommendedName>
        <fullName evidence="3">receptor protein-tyrosine kinase</fullName>
        <ecNumber evidence="3">2.7.10.1</ecNumber>
    </recommendedName>
</protein>
<evidence type="ECO:0000256" key="5">
    <source>
        <dbReference type="ARBA" id="ARBA00022536"/>
    </source>
</evidence>
<dbReference type="InterPro" id="IPR050122">
    <property type="entry name" value="RTK"/>
</dbReference>
<dbReference type="Pfam" id="PF07714">
    <property type="entry name" value="PK_Tyr_Ser-Thr"/>
    <property type="match status" value="1"/>
</dbReference>
<feature type="chain" id="PRO_5040217492" description="receptor protein-tyrosine kinase" evidence="24">
    <location>
        <begin position="21"/>
        <end position="1377"/>
    </location>
</feature>
<dbReference type="EC" id="2.7.10.1" evidence="3"/>
<dbReference type="PROSITE" id="PS50011">
    <property type="entry name" value="PROTEIN_KINASE_DOM"/>
    <property type="match status" value="1"/>
</dbReference>
<dbReference type="CDD" id="cd00055">
    <property type="entry name" value="EGF_Lam"/>
    <property type="match status" value="1"/>
</dbReference>
<dbReference type="PANTHER" id="PTHR24416:SF613">
    <property type="entry name" value="RECEPTOR PROTEIN-TYROSINE KINASE"/>
    <property type="match status" value="1"/>
</dbReference>
<dbReference type="GO" id="GO:0005524">
    <property type="term" value="F:ATP binding"/>
    <property type="evidence" value="ECO:0007669"/>
    <property type="project" value="UniProtKB-KW"/>
</dbReference>
<evidence type="ECO:0000259" key="26">
    <source>
        <dbReference type="PROSITE" id="PS50026"/>
    </source>
</evidence>
<dbReference type="InterPro" id="IPR000742">
    <property type="entry name" value="EGF"/>
</dbReference>
<keyword evidence="11" id="KW-0547">Nucleotide-binding</keyword>
<evidence type="ECO:0000256" key="1">
    <source>
        <dbReference type="ARBA" id="ARBA00004251"/>
    </source>
</evidence>
<evidence type="ECO:0000256" key="8">
    <source>
        <dbReference type="ARBA" id="ARBA00022692"/>
    </source>
</evidence>
<evidence type="ECO:0000256" key="9">
    <source>
        <dbReference type="ARBA" id="ARBA00022729"/>
    </source>
</evidence>
<dbReference type="GO" id="GO:0030154">
    <property type="term" value="P:cell differentiation"/>
    <property type="evidence" value="ECO:0007669"/>
    <property type="project" value="UniProtKB-ARBA"/>
</dbReference>
<comment type="catalytic activity">
    <reaction evidence="21">
        <text>L-tyrosyl-[protein] + ATP = O-phospho-L-tyrosyl-[protein] + ADP + H(+)</text>
        <dbReference type="Rhea" id="RHEA:10596"/>
        <dbReference type="Rhea" id="RHEA-COMP:10136"/>
        <dbReference type="Rhea" id="RHEA-COMP:20101"/>
        <dbReference type="ChEBI" id="CHEBI:15378"/>
        <dbReference type="ChEBI" id="CHEBI:30616"/>
        <dbReference type="ChEBI" id="CHEBI:46858"/>
        <dbReference type="ChEBI" id="CHEBI:61978"/>
        <dbReference type="ChEBI" id="CHEBI:456216"/>
        <dbReference type="EC" id="2.7.10.1"/>
    </reaction>
</comment>
<dbReference type="InterPro" id="IPR013783">
    <property type="entry name" value="Ig-like_fold"/>
</dbReference>
<keyword evidence="30" id="KW-1185">Reference proteome</keyword>
<dbReference type="PROSITE" id="PS50026">
    <property type="entry name" value="EGF_3"/>
    <property type="match status" value="1"/>
</dbReference>
<dbReference type="InterPro" id="IPR020635">
    <property type="entry name" value="Tyr_kinase_cat_dom"/>
</dbReference>
<dbReference type="CDD" id="cd00063">
    <property type="entry name" value="FN3"/>
    <property type="match status" value="3"/>
</dbReference>
<comment type="caution">
    <text evidence="22">Lacks conserved residue(s) required for the propagation of feature annotation.</text>
</comment>
<keyword evidence="10" id="KW-0677">Repeat</keyword>
<comment type="subcellular location">
    <subcellularLocation>
        <location evidence="1">Cell membrane</location>
        <topology evidence="1">Single-pass type I membrane protein</topology>
    </subcellularLocation>
</comment>
<dbReference type="Gene3D" id="3.30.200.20">
    <property type="entry name" value="Phosphorylase Kinase, domain 1"/>
    <property type="match status" value="1"/>
</dbReference>
<evidence type="ECO:0000256" key="6">
    <source>
        <dbReference type="ARBA" id="ARBA00022553"/>
    </source>
</evidence>
<evidence type="ECO:0000256" key="14">
    <source>
        <dbReference type="ARBA" id="ARBA00022989"/>
    </source>
</evidence>
<dbReference type="FunFam" id="1.10.510.10:FF:000123">
    <property type="entry name" value="Tyrosine-protein kinase receptor Tie-1"/>
    <property type="match status" value="1"/>
</dbReference>
<evidence type="ECO:0000256" key="16">
    <source>
        <dbReference type="ARBA" id="ARBA00023137"/>
    </source>
</evidence>
<dbReference type="Gene3D" id="2.60.40.10">
    <property type="entry name" value="Immunoglobulins"/>
    <property type="match status" value="6"/>
</dbReference>
<evidence type="ECO:0000256" key="3">
    <source>
        <dbReference type="ARBA" id="ARBA00011902"/>
    </source>
</evidence>
<keyword evidence="15 23" id="KW-0472">Membrane</keyword>
<dbReference type="OrthoDB" id="4062651at2759"/>
<dbReference type="InterPro" id="IPR002049">
    <property type="entry name" value="LE_dom"/>
</dbReference>
<dbReference type="InterPro" id="IPR011009">
    <property type="entry name" value="Kinase-like_dom_sf"/>
</dbReference>
<dbReference type="SUPFAM" id="SSF49265">
    <property type="entry name" value="Fibronectin type III"/>
    <property type="match status" value="3"/>
</dbReference>
<feature type="domain" description="Fibronectin type-III" evidence="28">
    <location>
        <begin position="828"/>
        <end position="923"/>
    </location>
</feature>
<keyword evidence="9 24" id="KW-0732">Signal</keyword>
<dbReference type="CDD" id="cd00054">
    <property type="entry name" value="EGF_CA"/>
    <property type="match status" value="1"/>
</dbReference>
<dbReference type="PRINTS" id="PR00109">
    <property type="entry name" value="TYRKINASE"/>
</dbReference>
<dbReference type="SMART" id="SM00409">
    <property type="entry name" value="IG"/>
    <property type="match status" value="2"/>
</dbReference>
<evidence type="ECO:0000256" key="12">
    <source>
        <dbReference type="ARBA" id="ARBA00022777"/>
    </source>
</evidence>
<dbReference type="InterPro" id="IPR001245">
    <property type="entry name" value="Ser-Thr/Tyr_kinase_cat_dom"/>
</dbReference>
<evidence type="ECO:0000259" key="27">
    <source>
        <dbReference type="PROSITE" id="PS50835"/>
    </source>
</evidence>
<dbReference type="PANTHER" id="PTHR24416">
    <property type="entry name" value="TYROSINE-PROTEIN KINASE RECEPTOR"/>
    <property type="match status" value="1"/>
</dbReference>
<keyword evidence="19" id="KW-0325">Glycoprotein</keyword>
<dbReference type="InterPro" id="IPR008266">
    <property type="entry name" value="Tyr_kinase_AS"/>
</dbReference>
<evidence type="ECO:0000256" key="19">
    <source>
        <dbReference type="ARBA" id="ARBA00023180"/>
    </source>
</evidence>
<evidence type="ECO:0000256" key="22">
    <source>
        <dbReference type="PROSITE-ProRule" id="PRU00076"/>
    </source>
</evidence>
<evidence type="ECO:0000256" key="15">
    <source>
        <dbReference type="ARBA" id="ARBA00023136"/>
    </source>
</evidence>
<evidence type="ECO:0000313" key="29">
    <source>
        <dbReference type="EMBL" id="KAJ8040943.1"/>
    </source>
</evidence>
<dbReference type="InterPro" id="IPR007110">
    <property type="entry name" value="Ig-like_dom"/>
</dbReference>